<evidence type="ECO:0000313" key="4">
    <source>
        <dbReference type="EMBL" id="MBB5702441.1"/>
    </source>
</evidence>
<dbReference type="PANTHER" id="PTHR43428">
    <property type="entry name" value="ARSENATE REDUCTASE"/>
    <property type="match status" value="1"/>
</dbReference>
<accession>A0A7W9AXW5</accession>
<evidence type="ECO:0000313" key="5">
    <source>
        <dbReference type="Proteomes" id="UP000555546"/>
    </source>
</evidence>
<keyword evidence="5" id="KW-1185">Reference proteome</keyword>
<dbReference type="GO" id="GO:0046685">
    <property type="term" value="P:response to arsenic-containing substance"/>
    <property type="evidence" value="ECO:0007669"/>
    <property type="project" value="UniProtKB-KW"/>
</dbReference>
<dbReference type="SMART" id="SM00226">
    <property type="entry name" value="LMWPc"/>
    <property type="match status" value="1"/>
</dbReference>
<dbReference type="Pfam" id="PF01451">
    <property type="entry name" value="LMWPc"/>
    <property type="match status" value="1"/>
</dbReference>
<proteinExistence type="predicted"/>
<dbReference type="SUPFAM" id="SSF52788">
    <property type="entry name" value="Phosphotyrosine protein phosphatases I"/>
    <property type="match status" value="1"/>
</dbReference>
<dbReference type="InterPro" id="IPR023485">
    <property type="entry name" value="Ptyr_pPase"/>
</dbReference>
<dbReference type="Gene3D" id="3.40.50.2300">
    <property type="match status" value="1"/>
</dbReference>
<dbReference type="AlphaFoldDB" id="A0A7W9AXW5"/>
<feature type="region of interest" description="Disordered" evidence="2">
    <location>
        <begin position="1"/>
        <end position="22"/>
    </location>
</feature>
<evidence type="ECO:0000259" key="3">
    <source>
        <dbReference type="SMART" id="SM00226"/>
    </source>
</evidence>
<dbReference type="PANTHER" id="PTHR43428:SF1">
    <property type="entry name" value="ARSENATE REDUCTASE"/>
    <property type="match status" value="1"/>
</dbReference>
<feature type="domain" description="Phosphotyrosine protein phosphatase I" evidence="3">
    <location>
        <begin position="29"/>
        <end position="164"/>
    </location>
</feature>
<name>A0A7W9AXW5_9HYPH</name>
<reference evidence="4 5" key="1">
    <citation type="submission" date="2020-08" db="EMBL/GenBank/DDBJ databases">
        <title>Genomic Encyclopedia of Type Strains, Phase IV (KMG-IV): sequencing the most valuable type-strain genomes for metagenomic binning, comparative biology and taxonomic classification.</title>
        <authorList>
            <person name="Goeker M."/>
        </authorList>
    </citation>
    <scope>NUCLEOTIDE SEQUENCE [LARGE SCALE GENOMIC DNA]</scope>
    <source>
        <strain evidence="4 5">DSM 26944</strain>
    </source>
</reference>
<dbReference type="EMBL" id="JACIJG010000007">
    <property type="protein sequence ID" value="MBB5702441.1"/>
    <property type="molecule type" value="Genomic_DNA"/>
</dbReference>
<protein>
    <submittedName>
        <fullName evidence="4">Protein-tyrosine-phosphatase</fullName>
    </submittedName>
</protein>
<organism evidence="4 5">
    <name type="scientific">Brucella daejeonensis</name>
    <dbReference type="NCBI Taxonomy" id="659015"/>
    <lineage>
        <taxon>Bacteria</taxon>
        <taxon>Pseudomonadati</taxon>
        <taxon>Pseudomonadota</taxon>
        <taxon>Alphaproteobacteria</taxon>
        <taxon>Hyphomicrobiales</taxon>
        <taxon>Brucellaceae</taxon>
        <taxon>Brucella/Ochrobactrum group</taxon>
        <taxon>Brucella</taxon>
    </lineage>
</organism>
<comment type="caution">
    <text evidence="4">The sequence shown here is derived from an EMBL/GenBank/DDBJ whole genome shotgun (WGS) entry which is preliminary data.</text>
</comment>
<sequence>MTVADVPAASGAAENEEDLKRRDKRQLPTSLLFVCGKNAIRSPIAELLARRSLPPNIYIASAGVMRGERDPFVDAVLREEGLSLDNRQPRGLEELADGYFDLIVTLTPLAHHTVLERMQGFSVDVEYWPTPDPTLVTGSRDQIMAAYRDVRDRLKRQIMHRFGEQ</sequence>
<evidence type="ECO:0000256" key="2">
    <source>
        <dbReference type="SAM" id="MobiDB-lite"/>
    </source>
</evidence>
<keyword evidence="1" id="KW-0059">Arsenical resistance</keyword>
<dbReference type="RefSeq" id="WP_235992643.1">
    <property type="nucleotide sequence ID" value="NZ_JACIJG010000007.1"/>
</dbReference>
<evidence type="ECO:0000256" key="1">
    <source>
        <dbReference type="ARBA" id="ARBA00022849"/>
    </source>
</evidence>
<gene>
    <name evidence="4" type="ORF">FHS76_002319</name>
</gene>
<dbReference type="Proteomes" id="UP000555546">
    <property type="component" value="Unassembled WGS sequence"/>
</dbReference>
<dbReference type="InterPro" id="IPR036196">
    <property type="entry name" value="Ptyr_pPase_sf"/>
</dbReference>